<feature type="coiled-coil region" evidence="8">
    <location>
        <begin position="671"/>
        <end position="698"/>
    </location>
</feature>
<feature type="domain" description="PAS" evidence="11">
    <location>
        <begin position="299"/>
        <end position="369"/>
    </location>
</feature>
<dbReference type="PROSITE" id="PS50110">
    <property type="entry name" value="RESPONSE_REGULATORY"/>
    <property type="match status" value="1"/>
</dbReference>
<dbReference type="Pfam" id="PF08448">
    <property type="entry name" value="PAS_4"/>
    <property type="match status" value="2"/>
</dbReference>
<dbReference type="InterPro" id="IPR000014">
    <property type="entry name" value="PAS"/>
</dbReference>
<dbReference type="Pfam" id="PF08447">
    <property type="entry name" value="PAS_3"/>
    <property type="match status" value="5"/>
</dbReference>
<dbReference type="SMART" id="SM00091">
    <property type="entry name" value="PAS"/>
    <property type="match status" value="5"/>
</dbReference>
<dbReference type="InterPro" id="IPR004358">
    <property type="entry name" value="Sig_transdc_His_kin-like_C"/>
</dbReference>
<dbReference type="Gene3D" id="3.30.450.20">
    <property type="entry name" value="PAS domain"/>
    <property type="match status" value="7"/>
</dbReference>
<dbReference type="Gene3D" id="3.40.50.2300">
    <property type="match status" value="1"/>
</dbReference>
<dbReference type="PANTHER" id="PTHR43304">
    <property type="entry name" value="PHYTOCHROME-LIKE PROTEIN CPH1"/>
    <property type="match status" value="1"/>
</dbReference>
<dbReference type="InterPro" id="IPR000700">
    <property type="entry name" value="PAS-assoc_C"/>
</dbReference>
<dbReference type="SUPFAM" id="SSF55874">
    <property type="entry name" value="ATPase domain of HSP90 chaperone/DNA topoisomerase II/histidine kinase"/>
    <property type="match status" value="1"/>
</dbReference>
<evidence type="ECO:0000256" key="7">
    <source>
        <dbReference type="PROSITE-ProRule" id="PRU00169"/>
    </source>
</evidence>
<feature type="domain" description="PAC" evidence="12">
    <location>
        <begin position="889"/>
        <end position="941"/>
    </location>
</feature>
<sequence length="1307" mass="147643">MGQLWSQTPITEEGLLHQEAAPRDPVSLLLLVADGSERTRFNPPAAIAPPAFTLIEAATLTQALDLWLTGRADWAVLDLAWAAGSGLTFLSALGECQQRPLPVVVLVGPGQERTALEAMKLGAADYLFTEDFTPEDLWARLKKVGLGSQRALSDTPDKARQHYQNLVENSPDIIERFDCDLRHLYVSPALTRILGMDAAAFLGKTCRDLGFDNAMVNAWEAAAAVVLATGEKQSIEFTTPTASGWRHFEMAIAPEWSESGQIESLLCISRDISDRVVAQQTQQRLLTEAQTAQHEAQAARDGLVRVFDRINDGIIAFDRDSRCVYLNPSGEQILGRSALKILGNHVWDEFPEAVDTPIYQVYHRTIEQQQPEFLEYYFPPLDSWFEMRLYPDSKGTTVYFTDISDRKAAAASRQKTEQLRHELALLERILESVLAGYWDIDFVANTAYMSPSLKRMFGYADHELSDAIDTWQTLILPEDLPPTLDNFNQHIQSHGEVPYYNEVRYRHKDGSIVWVICAGQVIAWDDAGHPLQMVGCHVDITQLKQTDAQLRKSRVHLQEAQRIGNLGSWEFEVATDRIVWSEQVYRIFGLEIGVSPPSFEALQSCFHPDDQNRHRQTVEATLTTHQPYDDEFRIVRADGSEGYIHAKGEALVDSAGQLTHLTGTVQDISDRKHSEAERQRAETQLQDLSLRLSLALESGRIGTWGWDLHQAVRWDQRMYEIWGFEDLGRAAVFDDWASRVYGGDWPTVEAAIHQALEDGLPYDIEFRFYRPDGELRWVRAAAMVQRSPAGEALAMVGINYDITDQKQATVELEDLSARLTLALESGSFGCWDWNVVTNAITWDQRLIELYDFDEERPTTYQDWRSRVHSDDLQLVEAALQAALETGAPYDGEFRICRRDGELRWIKASALVYRTPKGQPLSMVGINYDITEKKRAETQRQELSLRLSLALESSKLGSWELDLMSEQVSWDQRMYAMYSLTPREPGLTLQDWRHCIHSEDRNWMDVVFARILEGDSPPTLEFRIDRGNGELRWIRATAVAQYDSNGRPVRMIGTNADITEAKQAEQHLLRTTAQLEASNHELEAFAYSVSHDLRAPLRAIDGFSRALVEDYGDQFGEEGRDYFDRIRHNVGRMGQLIDDLLRLSRVSRQAMTYRSVDLSALVQEQIDELQRVDADRTVTVTIAPALTVTADPTLMRVAIANLVQNAWKFTAQQPSACIEFGLERQQGEPVYYLRDNGAGFDMAYADKLFGVFQRLHNTDEFPGTGIGLATVQRAIHRQGGRVWAEAAVEQGATFYFTLPGGLGAEVQP</sequence>
<feature type="domain" description="PAC" evidence="12">
    <location>
        <begin position="628"/>
        <end position="680"/>
    </location>
</feature>
<dbReference type="Proteomes" id="UP001482513">
    <property type="component" value="Unassembled WGS sequence"/>
</dbReference>
<evidence type="ECO:0000313" key="13">
    <source>
        <dbReference type="EMBL" id="MEP0946085.1"/>
    </source>
</evidence>
<dbReference type="InterPro" id="IPR001789">
    <property type="entry name" value="Sig_transdc_resp-reg_receiver"/>
</dbReference>
<feature type="domain" description="PAS" evidence="11">
    <location>
        <begin position="159"/>
        <end position="205"/>
    </location>
</feature>
<keyword evidence="6" id="KW-0902">Two-component regulatory system</keyword>
<keyword evidence="8" id="KW-0175">Coiled coil</keyword>
<dbReference type="SMART" id="SM00388">
    <property type="entry name" value="HisKA"/>
    <property type="match status" value="1"/>
</dbReference>
<dbReference type="NCBIfam" id="TIGR00229">
    <property type="entry name" value="sensory_box"/>
    <property type="match status" value="7"/>
</dbReference>
<dbReference type="InterPro" id="IPR052162">
    <property type="entry name" value="Sensor_kinase/Photoreceptor"/>
</dbReference>
<feature type="domain" description="PAC" evidence="12">
    <location>
        <begin position="762"/>
        <end position="814"/>
    </location>
</feature>
<feature type="modified residue" description="4-aspartylphosphate" evidence="7">
    <location>
        <position position="78"/>
    </location>
</feature>
<dbReference type="InterPro" id="IPR005467">
    <property type="entry name" value="His_kinase_dom"/>
</dbReference>
<evidence type="ECO:0000256" key="4">
    <source>
        <dbReference type="ARBA" id="ARBA00022679"/>
    </source>
</evidence>
<feature type="domain" description="PAS" evidence="11">
    <location>
        <begin position="422"/>
        <end position="494"/>
    </location>
</feature>
<feature type="domain" description="Response regulatory" evidence="10">
    <location>
        <begin position="29"/>
        <end position="145"/>
    </location>
</feature>
<dbReference type="PROSITE" id="PS50112">
    <property type="entry name" value="PAS"/>
    <property type="match status" value="3"/>
</dbReference>
<keyword evidence="5" id="KW-0418">Kinase</keyword>
<dbReference type="SUPFAM" id="SSF52172">
    <property type="entry name" value="CheY-like"/>
    <property type="match status" value="1"/>
</dbReference>
<dbReference type="RefSeq" id="WP_190694400.1">
    <property type="nucleotide sequence ID" value="NZ_JAMPKX010000001.1"/>
</dbReference>
<protein>
    <recommendedName>
        <fullName evidence="2">histidine kinase</fullName>
        <ecNumber evidence="2">2.7.13.3</ecNumber>
    </recommendedName>
</protein>
<dbReference type="SMART" id="SM00086">
    <property type="entry name" value="PAC"/>
    <property type="match status" value="6"/>
</dbReference>
<name>A0ABV0K0V0_9CYAN</name>
<dbReference type="Gene3D" id="1.10.287.130">
    <property type="match status" value="1"/>
</dbReference>
<dbReference type="InterPro" id="IPR003661">
    <property type="entry name" value="HisK_dim/P_dom"/>
</dbReference>
<keyword evidence="3 7" id="KW-0597">Phosphoprotein</keyword>
<evidence type="ECO:0000256" key="6">
    <source>
        <dbReference type="ARBA" id="ARBA00023012"/>
    </source>
</evidence>
<dbReference type="InterPro" id="IPR003594">
    <property type="entry name" value="HATPase_dom"/>
</dbReference>
<dbReference type="Pfam" id="PF00072">
    <property type="entry name" value="Response_reg"/>
    <property type="match status" value="1"/>
</dbReference>
<evidence type="ECO:0000256" key="5">
    <source>
        <dbReference type="ARBA" id="ARBA00022777"/>
    </source>
</evidence>
<dbReference type="PROSITE" id="PS50113">
    <property type="entry name" value="PAC"/>
    <property type="match status" value="5"/>
</dbReference>
<evidence type="ECO:0000259" key="11">
    <source>
        <dbReference type="PROSITE" id="PS50112"/>
    </source>
</evidence>
<dbReference type="InterPro" id="IPR011006">
    <property type="entry name" value="CheY-like_superfamily"/>
</dbReference>
<gene>
    <name evidence="13" type="ORF">NC992_04285</name>
</gene>
<organism evidence="13 14">
    <name type="scientific">Leptolyngbya subtilissima DQ-A4</name>
    <dbReference type="NCBI Taxonomy" id="2933933"/>
    <lineage>
        <taxon>Bacteria</taxon>
        <taxon>Bacillati</taxon>
        <taxon>Cyanobacteriota</taxon>
        <taxon>Cyanophyceae</taxon>
        <taxon>Leptolyngbyales</taxon>
        <taxon>Leptolyngbyaceae</taxon>
        <taxon>Leptolyngbya group</taxon>
        <taxon>Leptolyngbya</taxon>
    </lineage>
</organism>
<proteinExistence type="predicted"/>
<dbReference type="InterPro" id="IPR013655">
    <property type="entry name" value="PAS_fold_3"/>
</dbReference>
<reference evidence="13 14" key="1">
    <citation type="submission" date="2022-04" db="EMBL/GenBank/DDBJ databases">
        <title>Positive selection, recombination, and allopatry shape intraspecific diversity of widespread and dominant cyanobacteria.</title>
        <authorList>
            <person name="Wei J."/>
            <person name="Shu W."/>
            <person name="Hu C."/>
        </authorList>
    </citation>
    <scope>NUCLEOTIDE SEQUENCE [LARGE SCALE GENOMIC DNA]</scope>
    <source>
        <strain evidence="13 14">DQ-A4</strain>
    </source>
</reference>
<feature type="domain" description="PAC" evidence="12">
    <location>
        <begin position="1017"/>
        <end position="1069"/>
    </location>
</feature>
<dbReference type="SMART" id="SM00387">
    <property type="entry name" value="HATPase_c"/>
    <property type="match status" value="1"/>
</dbReference>
<keyword evidence="4" id="KW-0808">Transferase</keyword>
<dbReference type="InterPro" id="IPR001610">
    <property type="entry name" value="PAC"/>
</dbReference>
<dbReference type="Pfam" id="PF00512">
    <property type="entry name" value="HisKA"/>
    <property type="match status" value="1"/>
</dbReference>
<dbReference type="Gene3D" id="2.10.70.100">
    <property type="match status" value="4"/>
</dbReference>
<evidence type="ECO:0000259" key="12">
    <source>
        <dbReference type="PROSITE" id="PS50113"/>
    </source>
</evidence>
<dbReference type="PRINTS" id="PR00344">
    <property type="entry name" value="BCTRLSENSOR"/>
</dbReference>
<dbReference type="Pfam" id="PF02518">
    <property type="entry name" value="HATPase_c"/>
    <property type="match status" value="1"/>
</dbReference>
<dbReference type="InterPro" id="IPR013656">
    <property type="entry name" value="PAS_4"/>
</dbReference>
<dbReference type="InterPro" id="IPR036097">
    <property type="entry name" value="HisK_dim/P_sf"/>
</dbReference>
<feature type="domain" description="Histidine kinase" evidence="9">
    <location>
        <begin position="1087"/>
        <end position="1301"/>
    </location>
</feature>
<dbReference type="SUPFAM" id="SSF55785">
    <property type="entry name" value="PYP-like sensor domain (PAS domain)"/>
    <property type="match status" value="7"/>
</dbReference>
<evidence type="ECO:0000256" key="3">
    <source>
        <dbReference type="ARBA" id="ARBA00022553"/>
    </source>
</evidence>
<comment type="catalytic activity">
    <reaction evidence="1">
        <text>ATP + protein L-histidine = ADP + protein N-phospho-L-histidine.</text>
        <dbReference type="EC" id="2.7.13.3"/>
    </reaction>
</comment>
<dbReference type="SUPFAM" id="SSF47384">
    <property type="entry name" value="Homodimeric domain of signal transducing histidine kinase"/>
    <property type="match status" value="1"/>
</dbReference>
<evidence type="ECO:0000256" key="1">
    <source>
        <dbReference type="ARBA" id="ARBA00000085"/>
    </source>
</evidence>
<evidence type="ECO:0000259" key="10">
    <source>
        <dbReference type="PROSITE" id="PS50110"/>
    </source>
</evidence>
<evidence type="ECO:0000313" key="14">
    <source>
        <dbReference type="Proteomes" id="UP001482513"/>
    </source>
</evidence>
<dbReference type="InterPro" id="IPR035965">
    <property type="entry name" value="PAS-like_dom_sf"/>
</dbReference>
<dbReference type="EMBL" id="JAMPKX010000001">
    <property type="protein sequence ID" value="MEP0946085.1"/>
    <property type="molecule type" value="Genomic_DNA"/>
</dbReference>
<dbReference type="EC" id="2.7.13.3" evidence="2"/>
<evidence type="ECO:0000256" key="2">
    <source>
        <dbReference type="ARBA" id="ARBA00012438"/>
    </source>
</evidence>
<keyword evidence="14" id="KW-1185">Reference proteome</keyword>
<dbReference type="CDD" id="cd00130">
    <property type="entry name" value="PAS"/>
    <property type="match status" value="7"/>
</dbReference>
<comment type="caution">
    <text evidence="13">The sequence shown here is derived from an EMBL/GenBank/DDBJ whole genome shotgun (WGS) entry which is preliminary data.</text>
</comment>
<feature type="domain" description="PAC" evidence="12">
    <location>
        <begin position="499"/>
        <end position="552"/>
    </location>
</feature>
<dbReference type="PANTHER" id="PTHR43304:SF1">
    <property type="entry name" value="PAC DOMAIN-CONTAINING PROTEIN"/>
    <property type="match status" value="1"/>
</dbReference>
<dbReference type="CDD" id="cd00082">
    <property type="entry name" value="HisKA"/>
    <property type="match status" value="1"/>
</dbReference>
<accession>A0ABV0K0V0</accession>
<dbReference type="Gene3D" id="3.30.565.10">
    <property type="entry name" value="Histidine kinase-like ATPase, C-terminal domain"/>
    <property type="match status" value="1"/>
</dbReference>
<evidence type="ECO:0000259" key="9">
    <source>
        <dbReference type="PROSITE" id="PS50109"/>
    </source>
</evidence>
<dbReference type="PROSITE" id="PS50109">
    <property type="entry name" value="HIS_KIN"/>
    <property type="match status" value="1"/>
</dbReference>
<evidence type="ECO:0000256" key="8">
    <source>
        <dbReference type="SAM" id="Coils"/>
    </source>
</evidence>
<dbReference type="InterPro" id="IPR036890">
    <property type="entry name" value="HATPase_C_sf"/>
</dbReference>